<dbReference type="PROSITE" id="PS51352">
    <property type="entry name" value="THIOREDOXIN_2"/>
    <property type="match status" value="1"/>
</dbReference>
<proteinExistence type="predicted"/>
<evidence type="ECO:0000256" key="2">
    <source>
        <dbReference type="ARBA" id="ARBA00022748"/>
    </source>
</evidence>
<dbReference type="InterPro" id="IPR050553">
    <property type="entry name" value="Thioredoxin_ResA/DsbE_sf"/>
</dbReference>
<keyword evidence="6" id="KW-0472">Membrane</keyword>
<dbReference type="EMBL" id="JBHSOZ010000010">
    <property type="protein sequence ID" value="MFC5714154.1"/>
    <property type="molecule type" value="Genomic_DNA"/>
</dbReference>
<evidence type="ECO:0000256" key="4">
    <source>
        <dbReference type="ARBA" id="ARBA00023157"/>
    </source>
</evidence>
<keyword evidence="3" id="KW-0735">Signal-anchor</keyword>
<dbReference type="PROSITE" id="PS00194">
    <property type="entry name" value="THIOREDOXIN_1"/>
    <property type="match status" value="1"/>
</dbReference>
<evidence type="ECO:0000256" key="3">
    <source>
        <dbReference type="ARBA" id="ARBA00022968"/>
    </source>
</evidence>
<dbReference type="RefSeq" id="WP_100398491.1">
    <property type="nucleotide sequence ID" value="NZ_JBHSOZ010000010.1"/>
</dbReference>
<feature type="domain" description="Thioredoxin" evidence="7">
    <location>
        <begin position="36"/>
        <end position="174"/>
    </location>
</feature>
<comment type="caution">
    <text evidence="8">The sequence shown here is derived from an EMBL/GenBank/DDBJ whole genome shotgun (WGS) entry which is preliminary data.</text>
</comment>
<keyword evidence="6" id="KW-1133">Transmembrane helix</keyword>
<keyword evidence="4" id="KW-1015">Disulfide bond</keyword>
<dbReference type="InterPro" id="IPR000866">
    <property type="entry name" value="AhpC/TSA"/>
</dbReference>
<keyword evidence="6" id="KW-0812">Transmembrane</keyword>
<protein>
    <submittedName>
        <fullName evidence="8">Thiol-disulfide oxidoreductase ResA</fullName>
    </submittedName>
</protein>
<dbReference type="InterPro" id="IPR017937">
    <property type="entry name" value="Thioredoxin_CS"/>
</dbReference>
<accession>A0ABW0YVU2</accession>
<dbReference type="NCBIfam" id="NF002854">
    <property type="entry name" value="PRK03147.1"/>
    <property type="match status" value="1"/>
</dbReference>
<evidence type="ECO:0000256" key="5">
    <source>
        <dbReference type="ARBA" id="ARBA00023284"/>
    </source>
</evidence>
<keyword evidence="9" id="KW-1185">Reference proteome</keyword>
<evidence type="ECO:0000259" key="7">
    <source>
        <dbReference type="PROSITE" id="PS51352"/>
    </source>
</evidence>
<reference evidence="9" key="1">
    <citation type="journal article" date="2019" name="Int. J. Syst. Evol. Microbiol.">
        <title>The Global Catalogue of Microorganisms (GCM) 10K type strain sequencing project: providing services to taxonomists for standard genome sequencing and annotation.</title>
        <authorList>
            <consortium name="The Broad Institute Genomics Platform"/>
            <consortium name="The Broad Institute Genome Sequencing Center for Infectious Disease"/>
            <person name="Wu L."/>
            <person name="Ma J."/>
        </authorList>
    </citation>
    <scope>NUCLEOTIDE SEQUENCE [LARGE SCALE GENOMIC DNA]</scope>
    <source>
        <strain evidence="9">CECT 7184</strain>
    </source>
</reference>
<dbReference type="InterPro" id="IPR036249">
    <property type="entry name" value="Thioredoxin-like_sf"/>
</dbReference>
<dbReference type="Proteomes" id="UP001596142">
    <property type="component" value="Unassembled WGS sequence"/>
</dbReference>
<dbReference type="CDD" id="cd02966">
    <property type="entry name" value="TlpA_like_family"/>
    <property type="match status" value="1"/>
</dbReference>
<gene>
    <name evidence="8" type="primary">resA</name>
    <name evidence="8" type="ORF">ACFPU1_15500</name>
</gene>
<evidence type="ECO:0000256" key="1">
    <source>
        <dbReference type="ARBA" id="ARBA00004196"/>
    </source>
</evidence>
<dbReference type="PANTHER" id="PTHR42852">
    <property type="entry name" value="THIOL:DISULFIDE INTERCHANGE PROTEIN DSBE"/>
    <property type="match status" value="1"/>
</dbReference>
<evidence type="ECO:0000256" key="6">
    <source>
        <dbReference type="SAM" id="Phobius"/>
    </source>
</evidence>
<evidence type="ECO:0000313" key="8">
    <source>
        <dbReference type="EMBL" id="MFC5714154.1"/>
    </source>
</evidence>
<feature type="transmembrane region" description="Helical" evidence="6">
    <location>
        <begin position="7"/>
        <end position="26"/>
    </location>
</feature>
<dbReference type="SUPFAM" id="SSF52833">
    <property type="entry name" value="Thioredoxin-like"/>
    <property type="match status" value="1"/>
</dbReference>
<keyword evidence="5" id="KW-0676">Redox-active center</keyword>
<evidence type="ECO:0000313" key="9">
    <source>
        <dbReference type="Proteomes" id="UP001596142"/>
    </source>
</evidence>
<keyword evidence="2" id="KW-0201">Cytochrome c-type biogenesis</keyword>
<sequence>MNKKRRLIVRSTVLSAIAAALLYTFYMNFFSEQEVVAEGDQAINFVLQNLEGERVELADYEGQGVFLNFWGTFCPPCEREMPYMENQYQVFKDQGVEILAVNVNESELVVQRFVSRHNLTFPILLDKGNNIVDAYGIGPLPSTLLIDENGTVVGKHVGQMTEDMVAEFMEKIKPEQ</sequence>
<name>A0ABW0YVU2_9BACI</name>
<organism evidence="8 9">
    <name type="scientific">Thalassorhabdus alkalitolerans</name>
    <dbReference type="NCBI Taxonomy" id="2282697"/>
    <lineage>
        <taxon>Bacteria</taxon>
        <taxon>Bacillati</taxon>
        <taxon>Bacillota</taxon>
        <taxon>Bacilli</taxon>
        <taxon>Bacillales</taxon>
        <taxon>Bacillaceae</taxon>
        <taxon>Thalassorhabdus</taxon>
    </lineage>
</organism>
<comment type="subcellular location">
    <subcellularLocation>
        <location evidence="1">Cell envelope</location>
    </subcellularLocation>
</comment>
<dbReference type="Gene3D" id="3.40.30.10">
    <property type="entry name" value="Glutaredoxin"/>
    <property type="match status" value="1"/>
</dbReference>
<dbReference type="InterPro" id="IPR013766">
    <property type="entry name" value="Thioredoxin_domain"/>
</dbReference>
<dbReference type="PANTHER" id="PTHR42852:SF6">
    <property type="entry name" value="THIOL:DISULFIDE INTERCHANGE PROTEIN DSBE"/>
    <property type="match status" value="1"/>
</dbReference>
<dbReference type="Pfam" id="PF00578">
    <property type="entry name" value="AhpC-TSA"/>
    <property type="match status" value="1"/>
</dbReference>